<proteinExistence type="predicted"/>
<dbReference type="KEGG" id="rjg:CCGE525_22715"/>
<sequence length="74" mass="8666">MNVAFFGNLWAHVHWNIIPRYGNDPLPEDSIWTLDRNLIESHFLSDEELAIVRTELRNTLSQLCRRDGIDVIFA</sequence>
<dbReference type="Gene3D" id="3.30.428.10">
    <property type="entry name" value="HIT-like"/>
    <property type="match status" value="1"/>
</dbReference>
<feature type="domain" description="HIT" evidence="2">
    <location>
        <begin position="1"/>
        <end position="27"/>
    </location>
</feature>
<dbReference type="InterPro" id="IPR011146">
    <property type="entry name" value="HIT-like"/>
</dbReference>
<dbReference type="Proteomes" id="UP000282195">
    <property type="component" value="Plasmid pRCCGE525c"/>
</dbReference>
<dbReference type="EMBL" id="CP032695">
    <property type="protein sequence ID" value="AYG61703.1"/>
    <property type="molecule type" value="Genomic_DNA"/>
</dbReference>
<keyword evidence="4" id="KW-1185">Reference proteome</keyword>
<accession>A0A387FTE4</accession>
<evidence type="ECO:0000313" key="3">
    <source>
        <dbReference type="EMBL" id="AYG61703.1"/>
    </source>
</evidence>
<dbReference type="PROSITE" id="PS51084">
    <property type="entry name" value="HIT_2"/>
    <property type="match status" value="1"/>
</dbReference>
<dbReference type="GO" id="GO:0003824">
    <property type="term" value="F:catalytic activity"/>
    <property type="evidence" value="ECO:0007669"/>
    <property type="project" value="InterPro"/>
</dbReference>
<geneLocation type="plasmid" evidence="4">
    <name>prccge525c</name>
</geneLocation>
<evidence type="ECO:0000259" key="2">
    <source>
        <dbReference type="PROSITE" id="PS51084"/>
    </source>
</evidence>
<gene>
    <name evidence="3" type="ORF">CCGE525_22715</name>
</gene>
<dbReference type="SUPFAM" id="SSF54197">
    <property type="entry name" value="HIT-like"/>
    <property type="match status" value="1"/>
</dbReference>
<reference evidence="3 4" key="1">
    <citation type="submission" date="2018-10" db="EMBL/GenBank/DDBJ databases">
        <title>Rhizobium etli, R. leguminosarum and a new Rhizobium genospecies from Phaseolus dumosus.</title>
        <authorList>
            <person name="Ramirez-Puebla S.T."/>
            <person name="Rogel-Hernandez M.A."/>
            <person name="Guerrero G."/>
            <person name="Ormeno-Orrillo E."/>
            <person name="Martinez-Romero J.C."/>
            <person name="Negrete-Yankelevich S."/>
            <person name="Martinez-Romero E."/>
        </authorList>
    </citation>
    <scope>NUCLEOTIDE SEQUENCE [LARGE SCALE GENOMIC DNA]</scope>
    <source>
        <strain evidence="3 4">CCGE525</strain>
        <plasmid evidence="4">prccge525c</plasmid>
    </source>
</reference>
<evidence type="ECO:0000313" key="4">
    <source>
        <dbReference type="Proteomes" id="UP000282195"/>
    </source>
</evidence>
<dbReference type="InterPro" id="IPR036265">
    <property type="entry name" value="HIT-like_sf"/>
</dbReference>
<dbReference type="OrthoDB" id="9784774at2"/>
<comment type="caution">
    <text evidence="1">Lacks conserved residue(s) required for the propagation of feature annotation.</text>
</comment>
<keyword evidence="3" id="KW-0614">Plasmid</keyword>
<dbReference type="AlphaFoldDB" id="A0A387FTE4"/>
<name>A0A387FTE4_9HYPH</name>
<organism evidence="3 4">
    <name type="scientific">Rhizobium jaguaris</name>
    <dbReference type="NCBI Taxonomy" id="1312183"/>
    <lineage>
        <taxon>Bacteria</taxon>
        <taxon>Pseudomonadati</taxon>
        <taxon>Pseudomonadota</taxon>
        <taxon>Alphaproteobacteria</taxon>
        <taxon>Hyphomicrobiales</taxon>
        <taxon>Rhizobiaceae</taxon>
        <taxon>Rhizobium/Agrobacterium group</taxon>
        <taxon>Rhizobium</taxon>
    </lineage>
</organism>
<evidence type="ECO:0000256" key="1">
    <source>
        <dbReference type="PROSITE-ProRule" id="PRU00464"/>
    </source>
</evidence>
<protein>
    <recommendedName>
        <fullName evidence="2">HIT domain-containing protein</fullName>
    </recommendedName>
</protein>